<dbReference type="GO" id="GO:0019146">
    <property type="term" value="F:arabinose-5-phosphate isomerase activity"/>
    <property type="evidence" value="ECO:0007669"/>
    <property type="project" value="UniProtKB-ARBA"/>
</dbReference>
<evidence type="ECO:0000259" key="9">
    <source>
        <dbReference type="PROSITE" id="PS51464"/>
    </source>
</evidence>
<sequence>MVINDFDIIKEAKSIFDKEIEALYKTRDAIDNNFEIILKKILECKGKVIITGMGKPGHIGTKMAASFASLGTPAFFMHPAEAMHGDLGMIEENDVVLLASYSGESTEVTKLLPVLQEIQCTTIAITGKPRSTLAKQCQYHFYFPEFEEACYMHLAPTSSTTALLVLGDALAVVASKVRNYTKEDFGLHHPAGALGKKLLVKVKDVMHSDSKNAIIEEGSTLRKAIIEMSSKGLSMVTIIDKNKYLKGIITDGDLRRMLEKGIDVYNEIVDHVMTPFPKYIDSREMAVNALQIMSDLKITCMPVLDENKKVIGSILMQDIYKAGIVR</sequence>
<dbReference type="InterPro" id="IPR046342">
    <property type="entry name" value="CBS_dom_sf"/>
</dbReference>
<feature type="domain" description="CBS" evidence="8">
    <location>
        <begin position="273"/>
        <end position="326"/>
    </location>
</feature>
<dbReference type="InterPro" id="IPR004800">
    <property type="entry name" value="KdsD/KpsF-type"/>
</dbReference>
<comment type="similarity">
    <text evidence="1 4">Belongs to the SIS family. GutQ/KpsF subfamily.</text>
</comment>
<dbReference type="InterPro" id="IPR000644">
    <property type="entry name" value="CBS_dom"/>
</dbReference>
<keyword evidence="3 7" id="KW-0129">CBS domain</keyword>
<dbReference type="PROSITE" id="PS51371">
    <property type="entry name" value="CBS"/>
    <property type="match status" value="2"/>
</dbReference>
<evidence type="ECO:0000256" key="3">
    <source>
        <dbReference type="ARBA" id="ARBA00023122"/>
    </source>
</evidence>
<dbReference type="PROSITE" id="PS51464">
    <property type="entry name" value="SIS"/>
    <property type="match status" value="1"/>
</dbReference>
<dbReference type="PANTHER" id="PTHR42745:SF1">
    <property type="entry name" value="ARABINOSE 5-PHOSPHATE ISOMERASE KDSD"/>
    <property type="match status" value="1"/>
</dbReference>
<keyword evidence="2" id="KW-0677">Repeat</keyword>
<dbReference type="CDD" id="cd04604">
    <property type="entry name" value="CBS_pair_SIS_assoc"/>
    <property type="match status" value="1"/>
</dbReference>
<evidence type="ECO:0000256" key="4">
    <source>
        <dbReference type="PIRNR" id="PIRNR004692"/>
    </source>
</evidence>
<protein>
    <submittedName>
        <fullName evidence="10">Arabinose-5-phosphate isomerase</fullName>
    </submittedName>
</protein>
<feature type="domain" description="CBS" evidence="8">
    <location>
        <begin position="206"/>
        <end position="264"/>
    </location>
</feature>
<dbReference type="Gene3D" id="3.10.580.10">
    <property type="entry name" value="CBS-domain"/>
    <property type="match status" value="1"/>
</dbReference>
<dbReference type="Pfam" id="PF01380">
    <property type="entry name" value="SIS"/>
    <property type="match status" value="1"/>
</dbReference>
<keyword evidence="5" id="KW-0479">Metal-binding</keyword>
<keyword evidence="11" id="KW-1185">Reference proteome</keyword>
<dbReference type="InterPro" id="IPR046348">
    <property type="entry name" value="SIS_dom_sf"/>
</dbReference>
<dbReference type="GO" id="GO:0097367">
    <property type="term" value="F:carbohydrate derivative binding"/>
    <property type="evidence" value="ECO:0007669"/>
    <property type="project" value="InterPro"/>
</dbReference>
<dbReference type="RefSeq" id="WP_092352391.1">
    <property type="nucleotide sequence ID" value="NZ_FOIN01000004.1"/>
</dbReference>
<organism evidence="10 11">
    <name type="scientific">Thomasclavelia cocleata</name>
    <dbReference type="NCBI Taxonomy" id="69824"/>
    <lineage>
        <taxon>Bacteria</taxon>
        <taxon>Bacillati</taxon>
        <taxon>Bacillota</taxon>
        <taxon>Erysipelotrichia</taxon>
        <taxon>Erysipelotrichales</taxon>
        <taxon>Coprobacillaceae</taxon>
        <taxon>Thomasclavelia</taxon>
    </lineage>
</organism>
<dbReference type="GO" id="GO:1901135">
    <property type="term" value="P:carbohydrate derivative metabolic process"/>
    <property type="evidence" value="ECO:0007669"/>
    <property type="project" value="InterPro"/>
</dbReference>
<dbReference type="Proteomes" id="UP000198558">
    <property type="component" value="Unassembled WGS sequence"/>
</dbReference>
<dbReference type="OrthoDB" id="9762536at2"/>
<accession>A0A1I0CW28</accession>
<keyword evidence="5" id="KW-0862">Zinc</keyword>
<dbReference type="CDD" id="cd05014">
    <property type="entry name" value="SIS_Kpsf"/>
    <property type="match status" value="1"/>
</dbReference>
<feature type="site" description="Catalytically relevant" evidence="6">
    <location>
        <position position="189"/>
    </location>
</feature>
<dbReference type="InterPro" id="IPR050986">
    <property type="entry name" value="GutQ/KpsF_isomerases"/>
</dbReference>
<dbReference type="EMBL" id="FOIN01000004">
    <property type="protein sequence ID" value="SET24030.1"/>
    <property type="molecule type" value="Genomic_DNA"/>
</dbReference>
<dbReference type="GO" id="GO:0005975">
    <property type="term" value="P:carbohydrate metabolic process"/>
    <property type="evidence" value="ECO:0007669"/>
    <property type="project" value="InterPro"/>
</dbReference>
<dbReference type="InterPro" id="IPR035474">
    <property type="entry name" value="SIS_Kpsf"/>
</dbReference>
<proteinExistence type="inferred from homology"/>
<evidence type="ECO:0000259" key="8">
    <source>
        <dbReference type="PROSITE" id="PS51371"/>
    </source>
</evidence>
<dbReference type="InterPro" id="IPR001347">
    <property type="entry name" value="SIS_dom"/>
</dbReference>
<evidence type="ECO:0000256" key="7">
    <source>
        <dbReference type="PROSITE-ProRule" id="PRU00703"/>
    </source>
</evidence>
<feature type="domain" description="SIS" evidence="9">
    <location>
        <begin position="37"/>
        <end position="180"/>
    </location>
</feature>
<evidence type="ECO:0000256" key="5">
    <source>
        <dbReference type="PIRSR" id="PIRSR004692-2"/>
    </source>
</evidence>
<dbReference type="SUPFAM" id="SSF53697">
    <property type="entry name" value="SIS domain"/>
    <property type="match status" value="1"/>
</dbReference>
<dbReference type="AlphaFoldDB" id="A0A1I0CW28"/>
<feature type="site" description="Catalytically relevant" evidence="6">
    <location>
        <position position="107"/>
    </location>
</feature>
<feature type="binding site" evidence="5">
    <location>
        <position position="78"/>
    </location>
    <ligand>
        <name>Zn(2+)</name>
        <dbReference type="ChEBI" id="CHEBI:29105"/>
    </ligand>
</feature>
<feature type="site" description="Catalytically relevant" evidence="6">
    <location>
        <position position="55"/>
    </location>
</feature>
<dbReference type="GO" id="GO:0046872">
    <property type="term" value="F:metal ion binding"/>
    <property type="evidence" value="ECO:0007669"/>
    <property type="project" value="UniProtKB-KW"/>
</dbReference>
<evidence type="ECO:0000256" key="2">
    <source>
        <dbReference type="ARBA" id="ARBA00022737"/>
    </source>
</evidence>
<dbReference type="Pfam" id="PF00571">
    <property type="entry name" value="CBS"/>
    <property type="match status" value="2"/>
</dbReference>
<dbReference type="FunFam" id="3.40.50.10490:FF:000011">
    <property type="entry name" value="Arabinose 5-phosphate isomerase"/>
    <property type="match status" value="1"/>
</dbReference>
<name>A0A1I0CW28_9FIRM</name>
<evidence type="ECO:0000256" key="1">
    <source>
        <dbReference type="ARBA" id="ARBA00008165"/>
    </source>
</evidence>
<gene>
    <name evidence="10" type="ORF">SAMN04489758_10435</name>
</gene>
<reference evidence="11" key="1">
    <citation type="submission" date="2016-10" db="EMBL/GenBank/DDBJ databases">
        <authorList>
            <person name="Varghese N."/>
            <person name="Submissions S."/>
        </authorList>
    </citation>
    <scope>NUCLEOTIDE SEQUENCE [LARGE SCALE GENOMIC DNA]</scope>
    <source>
        <strain evidence="11">DSM 1551</strain>
    </source>
</reference>
<keyword evidence="10" id="KW-0413">Isomerase</keyword>
<dbReference type="PIRSF" id="PIRSF004692">
    <property type="entry name" value="KdsD_KpsF"/>
    <property type="match status" value="1"/>
</dbReference>
<evidence type="ECO:0000313" key="11">
    <source>
        <dbReference type="Proteomes" id="UP000198558"/>
    </source>
</evidence>
<dbReference type="NCBIfam" id="TIGR00393">
    <property type="entry name" value="kpsF"/>
    <property type="match status" value="1"/>
</dbReference>
<dbReference type="Gene3D" id="3.40.50.10490">
    <property type="entry name" value="Glucose-6-phosphate isomerase like protein, domain 1"/>
    <property type="match status" value="1"/>
</dbReference>
<evidence type="ECO:0000313" key="10">
    <source>
        <dbReference type="EMBL" id="SET24030.1"/>
    </source>
</evidence>
<evidence type="ECO:0000256" key="6">
    <source>
        <dbReference type="PIRSR" id="PIRSR004692-3"/>
    </source>
</evidence>
<feature type="site" description="Catalytically relevant" evidence="6">
    <location>
        <position position="148"/>
    </location>
</feature>
<dbReference type="GeneID" id="78287654"/>
<dbReference type="PANTHER" id="PTHR42745">
    <property type="match status" value="1"/>
</dbReference>